<sequence>MRGCWWNSYLEGKQLILRLTVKPIRKSGKINPINNRRRQMLTRGVCLLHDNARSNNARLSLDPPTILRMGYRHPSRLVSGSCAKQEKFSDDNEVKGKVEKWLRVAEREVFDTSVQNLEPRPPKFIDLKSNYVEK</sequence>
<reference evidence="1" key="2">
    <citation type="submission" date="2017-10" db="EMBL/GenBank/DDBJ databases">
        <title>Ladona fulva Genome sequencing and assembly.</title>
        <authorList>
            <person name="Murali S."/>
            <person name="Richards S."/>
            <person name="Bandaranaike D."/>
            <person name="Bellair M."/>
            <person name="Blankenburg K."/>
            <person name="Chao H."/>
            <person name="Dinh H."/>
            <person name="Doddapaneni H."/>
            <person name="Dugan-Rocha S."/>
            <person name="Elkadiri S."/>
            <person name="Gnanaolivu R."/>
            <person name="Hernandez B."/>
            <person name="Skinner E."/>
            <person name="Javaid M."/>
            <person name="Lee S."/>
            <person name="Li M."/>
            <person name="Ming W."/>
            <person name="Munidasa M."/>
            <person name="Muniz J."/>
            <person name="Nguyen L."/>
            <person name="Hughes D."/>
            <person name="Osuji N."/>
            <person name="Pu L.-L."/>
            <person name="Puazo M."/>
            <person name="Qu C."/>
            <person name="Quiroz J."/>
            <person name="Raj R."/>
            <person name="Weissenberger G."/>
            <person name="Xin Y."/>
            <person name="Zou X."/>
            <person name="Han Y."/>
            <person name="Worley K."/>
            <person name="Muzny D."/>
            <person name="Gibbs R."/>
        </authorList>
    </citation>
    <scope>NUCLEOTIDE SEQUENCE</scope>
    <source>
        <strain evidence="1">Sampled in the wild</strain>
    </source>
</reference>
<proteinExistence type="predicted"/>
<name>A0A8K0JY57_LADFU</name>
<organism evidence="1 2">
    <name type="scientific">Ladona fulva</name>
    <name type="common">Scarce chaser dragonfly</name>
    <name type="synonym">Libellula fulva</name>
    <dbReference type="NCBI Taxonomy" id="123851"/>
    <lineage>
        <taxon>Eukaryota</taxon>
        <taxon>Metazoa</taxon>
        <taxon>Ecdysozoa</taxon>
        <taxon>Arthropoda</taxon>
        <taxon>Hexapoda</taxon>
        <taxon>Insecta</taxon>
        <taxon>Pterygota</taxon>
        <taxon>Palaeoptera</taxon>
        <taxon>Odonata</taxon>
        <taxon>Epiprocta</taxon>
        <taxon>Anisoptera</taxon>
        <taxon>Libelluloidea</taxon>
        <taxon>Libellulidae</taxon>
        <taxon>Ladona</taxon>
    </lineage>
</organism>
<accession>A0A8K0JY57</accession>
<evidence type="ECO:0000313" key="2">
    <source>
        <dbReference type="Proteomes" id="UP000792457"/>
    </source>
</evidence>
<keyword evidence="2" id="KW-1185">Reference proteome</keyword>
<protein>
    <submittedName>
        <fullName evidence="1">Uncharacterized protein</fullName>
    </submittedName>
</protein>
<comment type="caution">
    <text evidence="1">The sequence shown here is derived from an EMBL/GenBank/DDBJ whole genome shotgun (WGS) entry which is preliminary data.</text>
</comment>
<evidence type="ECO:0000313" key="1">
    <source>
        <dbReference type="EMBL" id="KAG8224456.1"/>
    </source>
</evidence>
<reference evidence="1" key="1">
    <citation type="submission" date="2013-04" db="EMBL/GenBank/DDBJ databases">
        <authorList>
            <person name="Qu J."/>
            <person name="Murali S.C."/>
            <person name="Bandaranaike D."/>
            <person name="Bellair M."/>
            <person name="Blankenburg K."/>
            <person name="Chao H."/>
            <person name="Dinh H."/>
            <person name="Doddapaneni H."/>
            <person name="Downs B."/>
            <person name="Dugan-Rocha S."/>
            <person name="Elkadiri S."/>
            <person name="Gnanaolivu R.D."/>
            <person name="Hernandez B."/>
            <person name="Javaid M."/>
            <person name="Jayaseelan J.C."/>
            <person name="Lee S."/>
            <person name="Li M."/>
            <person name="Ming W."/>
            <person name="Munidasa M."/>
            <person name="Muniz J."/>
            <person name="Nguyen L."/>
            <person name="Ongeri F."/>
            <person name="Osuji N."/>
            <person name="Pu L.-L."/>
            <person name="Puazo M."/>
            <person name="Qu C."/>
            <person name="Quiroz J."/>
            <person name="Raj R."/>
            <person name="Weissenberger G."/>
            <person name="Xin Y."/>
            <person name="Zou X."/>
            <person name="Han Y."/>
            <person name="Richards S."/>
            <person name="Worley K."/>
            <person name="Muzny D."/>
            <person name="Gibbs R."/>
        </authorList>
    </citation>
    <scope>NUCLEOTIDE SEQUENCE</scope>
    <source>
        <strain evidence="1">Sampled in the wild</strain>
    </source>
</reference>
<dbReference type="EMBL" id="KZ308197">
    <property type="protein sequence ID" value="KAG8224456.1"/>
    <property type="molecule type" value="Genomic_DNA"/>
</dbReference>
<gene>
    <name evidence="1" type="ORF">J437_LFUL003179</name>
</gene>
<dbReference type="AlphaFoldDB" id="A0A8K0JY57"/>
<dbReference type="Proteomes" id="UP000792457">
    <property type="component" value="Unassembled WGS sequence"/>
</dbReference>